<keyword evidence="3 9" id="KW-1003">Cell membrane</keyword>
<evidence type="ECO:0000256" key="5">
    <source>
        <dbReference type="ARBA" id="ARBA00022927"/>
    </source>
</evidence>
<reference evidence="10 11" key="2">
    <citation type="submission" date="2008-10" db="EMBL/GenBank/DDBJ databases">
        <authorList>
            <person name="Fulton L."/>
            <person name="Clifton S."/>
            <person name="Fulton B."/>
            <person name="Xu J."/>
            <person name="Minx P."/>
            <person name="Pepin K.H."/>
            <person name="Johnson M."/>
            <person name="Thiruvilangam P."/>
            <person name="Bhonagiri V."/>
            <person name="Nash W.E."/>
            <person name="Mardis E.R."/>
            <person name="Wilson R.K."/>
        </authorList>
    </citation>
    <scope>NUCLEOTIDE SEQUENCE [LARGE SCALE GENOMIC DNA]</scope>
    <source>
        <strain evidence="10 11">DSM 13279</strain>
    </source>
</reference>
<dbReference type="GO" id="GO:0008320">
    <property type="term" value="F:protein transmembrane transporter activity"/>
    <property type="evidence" value="ECO:0007669"/>
    <property type="project" value="UniProtKB-UniRule"/>
</dbReference>
<dbReference type="GO" id="GO:0065002">
    <property type="term" value="P:intracellular protein transmembrane transport"/>
    <property type="evidence" value="ECO:0007669"/>
    <property type="project" value="UniProtKB-UniRule"/>
</dbReference>
<evidence type="ECO:0000256" key="6">
    <source>
        <dbReference type="ARBA" id="ARBA00022989"/>
    </source>
</evidence>
<dbReference type="RefSeq" id="WP_006720940.1">
    <property type="nucleotide sequence ID" value="NZ_CP085935.1"/>
</dbReference>
<comment type="subunit">
    <text evidence="9">Component of the Sec protein translocase complex. Heterotrimer consisting of SecY, SecE and SecG subunits. The heterotrimers can form oligomers, although 1 heterotrimer is thought to be able to translocate proteins. Interacts with the ribosome. Interacts with SecDF, and other proteins may be involved. Interacts with SecA.</text>
</comment>
<keyword evidence="4 9" id="KW-0812">Transmembrane</keyword>
<dbReference type="HOGENOM" id="CLU_113663_5_0_11"/>
<dbReference type="GO" id="GO:0009306">
    <property type="term" value="P:protein secretion"/>
    <property type="evidence" value="ECO:0007669"/>
    <property type="project" value="UniProtKB-UniRule"/>
</dbReference>
<dbReference type="GeneID" id="98001783"/>
<dbReference type="GO" id="GO:0043952">
    <property type="term" value="P:protein transport by the Sec complex"/>
    <property type="evidence" value="ECO:0007669"/>
    <property type="project" value="UniProtKB-UniRule"/>
</dbReference>
<dbReference type="InterPro" id="IPR005807">
    <property type="entry name" value="SecE_bac"/>
</dbReference>
<evidence type="ECO:0000313" key="10">
    <source>
        <dbReference type="EMBL" id="EEA90531.1"/>
    </source>
</evidence>
<dbReference type="PANTHER" id="PTHR33910:SF1">
    <property type="entry name" value="PROTEIN TRANSLOCASE SUBUNIT SECE"/>
    <property type="match status" value="1"/>
</dbReference>
<name>B6GB37_9ACTN</name>
<dbReference type="EMBL" id="ABXJ01000069">
    <property type="protein sequence ID" value="EEA90531.1"/>
    <property type="molecule type" value="Genomic_DNA"/>
</dbReference>
<keyword evidence="6 9" id="KW-1133">Transmembrane helix</keyword>
<comment type="similarity">
    <text evidence="9">Belongs to the SecE/SEC61-gamma family.</text>
</comment>
<comment type="function">
    <text evidence="9">Essential subunit of the Sec protein translocation channel SecYEG. Clamps together the 2 halves of SecY. May contact the channel plug during translocation.</text>
</comment>
<keyword evidence="11" id="KW-1185">Reference proteome</keyword>
<evidence type="ECO:0000256" key="1">
    <source>
        <dbReference type="ARBA" id="ARBA00004370"/>
    </source>
</evidence>
<dbReference type="OrthoDB" id="9805743at2"/>
<dbReference type="Gene3D" id="1.20.5.1030">
    <property type="entry name" value="Preprotein translocase secy subunit"/>
    <property type="match status" value="1"/>
</dbReference>
<comment type="subcellular location">
    <subcellularLocation>
        <location evidence="9">Cell membrane</location>
        <topology evidence="9">Single-pass membrane protein</topology>
    </subcellularLocation>
    <subcellularLocation>
        <location evidence="1">Membrane</location>
    </subcellularLocation>
</comment>
<dbReference type="AlphaFoldDB" id="B6GB37"/>
<dbReference type="Pfam" id="PF00584">
    <property type="entry name" value="SecE"/>
    <property type="match status" value="1"/>
</dbReference>
<gene>
    <name evidence="9 10" type="primary">secE</name>
    <name evidence="10" type="ORF">COLSTE_01295</name>
</gene>
<accession>B6GB37</accession>
<dbReference type="InterPro" id="IPR038379">
    <property type="entry name" value="SecE_sf"/>
</dbReference>
<comment type="caution">
    <text evidence="10">The sequence shown here is derived from an EMBL/GenBank/DDBJ whole genome shotgun (WGS) entry which is preliminary data.</text>
</comment>
<dbReference type="STRING" id="445975.COLSTE_01295"/>
<dbReference type="eggNOG" id="COG0690">
    <property type="taxonomic scope" value="Bacteria"/>
</dbReference>
<sequence>MANKKSTKSPEKTKKTTKKPGFIARAKAYMASVRSEMKRVVWPTKNELVNYTIAVCVSLVVVGVAIALLDIVISEGLVLFASLRG</sequence>
<dbReference type="Proteomes" id="UP000003560">
    <property type="component" value="Unassembled WGS sequence"/>
</dbReference>
<evidence type="ECO:0000256" key="9">
    <source>
        <dbReference type="HAMAP-Rule" id="MF_00422"/>
    </source>
</evidence>
<reference evidence="10 11" key="1">
    <citation type="submission" date="2008-10" db="EMBL/GenBank/DDBJ databases">
        <title>Draft genome sequence of Collinsella stercoris (DSM 13279).</title>
        <authorList>
            <person name="Sudarsanam P."/>
            <person name="Ley R."/>
            <person name="Guruge J."/>
            <person name="Turnbaugh P.J."/>
            <person name="Mahowald M."/>
            <person name="Liep D."/>
            <person name="Gordon J."/>
        </authorList>
    </citation>
    <scope>NUCLEOTIDE SEQUENCE [LARGE SCALE GENOMIC DNA]</scope>
    <source>
        <strain evidence="10 11">DSM 13279</strain>
    </source>
</reference>
<evidence type="ECO:0000256" key="8">
    <source>
        <dbReference type="ARBA" id="ARBA00023136"/>
    </source>
</evidence>
<feature type="transmembrane region" description="Helical" evidence="9">
    <location>
        <begin position="48"/>
        <end position="73"/>
    </location>
</feature>
<dbReference type="GO" id="GO:0005886">
    <property type="term" value="C:plasma membrane"/>
    <property type="evidence" value="ECO:0007669"/>
    <property type="project" value="UniProtKB-SubCell"/>
</dbReference>
<keyword evidence="8 9" id="KW-0472">Membrane</keyword>
<evidence type="ECO:0000256" key="3">
    <source>
        <dbReference type="ARBA" id="ARBA00022475"/>
    </source>
</evidence>
<dbReference type="NCBIfam" id="TIGR00964">
    <property type="entry name" value="secE_bact"/>
    <property type="match status" value="1"/>
</dbReference>
<dbReference type="PANTHER" id="PTHR33910">
    <property type="entry name" value="PROTEIN TRANSLOCASE SUBUNIT SECE"/>
    <property type="match status" value="1"/>
</dbReference>
<organism evidence="10 11">
    <name type="scientific">Collinsella stercoris DSM 13279</name>
    <dbReference type="NCBI Taxonomy" id="445975"/>
    <lineage>
        <taxon>Bacteria</taxon>
        <taxon>Bacillati</taxon>
        <taxon>Actinomycetota</taxon>
        <taxon>Coriobacteriia</taxon>
        <taxon>Coriobacteriales</taxon>
        <taxon>Coriobacteriaceae</taxon>
        <taxon>Collinsella</taxon>
    </lineage>
</organism>
<protein>
    <recommendedName>
        <fullName evidence="9">Protein translocase subunit SecE</fullName>
    </recommendedName>
</protein>
<evidence type="ECO:0000256" key="7">
    <source>
        <dbReference type="ARBA" id="ARBA00023010"/>
    </source>
</evidence>
<evidence type="ECO:0000256" key="4">
    <source>
        <dbReference type="ARBA" id="ARBA00022692"/>
    </source>
</evidence>
<dbReference type="HAMAP" id="MF_00422">
    <property type="entry name" value="SecE"/>
    <property type="match status" value="1"/>
</dbReference>
<dbReference type="InterPro" id="IPR001901">
    <property type="entry name" value="Translocase_SecE/Sec61-g"/>
</dbReference>
<keyword evidence="7 9" id="KW-0811">Translocation</keyword>
<keyword evidence="5 9" id="KW-0653">Protein transport</keyword>
<dbReference type="GO" id="GO:0006605">
    <property type="term" value="P:protein targeting"/>
    <property type="evidence" value="ECO:0007669"/>
    <property type="project" value="UniProtKB-UniRule"/>
</dbReference>
<keyword evidence="2 9" id="KW-0813">Transport</keyword>
<evidence type="ECO:0000313" key="11">
    <source>
        <dbReference type="Proteomes" id="UP000003560"/>
    </source>
</evidence>
<evidence type="ECO:0000256" key="2">
    <source>
        <dbReference type="ARBA" id="ARBA00022448"/>
    </source>
</evidence>
<proteinExistence type="inferred from homology"/>